<keyword evidence="1" id="KW-1133">Transmembrane helix</keyword>
<evidence type="ECO:0000313" key="3">
    <source>
        <dbReference type="EMBL" id="MCR0234514.1"/>
    </source>
</evidence>
<comment type="caution">
    <text evidence="2">The sequence shown here is derived from an EMBL/GenBank/DDBJ whole genome shotgun (WGS) entry which is preliminary data.</text>
</comment>
<dbReference type="Proteomes" id="UP001203972">
    <property type="component" value="Unassembled WGS sequence"/>
</dbReference>
<feature type="transmembrane region" description="Helical" evidence="1">
    <location>
        <begin position="6"/>
        <end position="23"/>
    </location>
</feature>
<keyword evidence="1" id="KW-0812">Transmembrane</keyword>
<evidence type="ECO:0000256" key="1">
    <source>
        <dbReference type="SAM" id="Phobius"/>
    </source>
</evidence>
<name>A0A099I0M1_CLOIN</name>
<reference evidence="2 5" key="1">
    <citation type="submission" date="2014-08" db="EMBL/GenBank/DDBJ databases">
        <title>Clostridium innocuum, an unnegligible vancomycin-resistant pathogen causing extra-intestinal infections.</title>
        <authorList>
            <person name="Feng Y."/>
            <person name="Chiu C.-H."/>
        </authorList>
    </citation>
    <scope>NUCLEOTIDE SEQUENCE [LARGE SCALE GENOMIC DNA]</scope>
    <source>
        <strain evidence="2 5">AN88</strain>
    </source>
</reference>
<gene>
    <name evidence="2" type="ORF">CIAN88_22300</name>
    <name evidence="4" type="ORF">GT664_00215</name>
    <name evidence="3" type="ORF">MKC95_17230</name>
</gene>
<protein>
    <recommendedName>
        <fullName evidence="6">Permease</fullName>
    </recommendedName>
</protein>
<accession>A0A099I0M1</accession>
<feature type="transmembrane region" description="Helical" evidence="1">
    <location>
        <begin position="54"/>
        <end position="75"/>
    </location>
</feature>
<keyword evidence="1" id="KW-0472">Membrane</keyword>
<evidence type="ECO:0000313" key="2">
    <source>
        <dbReference type="EMBL" id="KGJ51156.1"/>
    </source>
</evidence>
<reference evidence="3" key="3">
    <citation type="journal article" date="2022" name="Clin. Infect. Dis.">
        <title>Association between Clostridium innocuum and antibiotic-associated diarrhea in adults and children: A cross-sectional study and comparative genomics analysis.</title>
        <authorList>
            <person name="Cherny K.E."/>
            <person name="Muscat E.B."/>
            <person name="Balaji A."/>
            <person name="Mukherjee J."/>
            <person name="Ozer E.A."/>
            <person name="Angarone M.P."/>
            <person name="Hauser A.R."/>
            <person name="Sichel J.S."/>
            <person name="Amponsah E."/>
            <person name="Kociolek L.K."/>
        </authorList>
    </citation>
    <scope>NUCLEOTIDE SEQUENCE</scope>
    <source>
        <strain evidence="3">NU1-AC-029v</strain>
    </source>
</reference>
<evidence type="ECO:0000313" key="5">
    <source>
        <dbReference type="Proteomes" id="UP000030008"/>
    </source>
</evidence>
<dbReference type="Proteomes" id="UP000030008">
    <property type="component" value="Unassembled WGS sequence"/>
</dbReference>
<dbReference type="EMBL" id="JAKTMA010000034">
    <property type="protein sequence ID" value="MCR0234514.1"/>
    <property type="molecule type" value="Genomic_DNA"/>
</dbReference>
<dbReference type="Proteomes" id="UP000604383">
    <property type="component" value="Unassembled WGS sequence"/>
</dbReference>
<organism evidence="2 5">
    <name type="scientific">Clostridium innocuum</name>
    <dbReference type="NCBI Taxonomy" id="1522"/>
    <lineage>
        <taxon>Bacteria</taxon>
        <taxon>Bacillati</taxon>
        <taxon>Bacillota</taxon>
        <taxon>Clostridia</taxon>
        <taxon>Eubacteriales</taxon>
        <taxon>Clostridiaceae</taxon>
        <taxon>Clostridium</taxon>
    </lineage>
</organism>
<dbReference type="EMBL" id="JQIF01000142">
    <property type="protein sequence ID" value="KGJ51156.1"/>
    <property type="molecule type" value="Genomic_DNA"/>
</dbReference>
<dbReference type="EMBL" id="WWTN01000001">
    <property type="protein sequence ID" value="MZH54207.1"/>
    <property type="molecule type" value="Genomic_DNA"/>
</dbReference>
<feature type="transmembrane region" description="Helical" evidence="1">
    <location>
        <begin position="87"/>
        <end position="105"/>
    </location>
</feature>
<dbReference type="AlphaFoldDB" id="A0A099I0M1"/>
<sequence length="106" mass="11766">MDKFFITCMLGIAVGAVDILPMVKMKLDKYSIASAFVFYFTLPFIILNTELFHVVWWIKGGLIGGILALPMIIIVSKEDKKSGLPMLIMSTMLGEVIAILAHLFSL</sequence>
<evidence type="ECO:0000313" key="4">
    <source>
        <dbReference type="EMBL" id="MZH54207.1"/>
    </source>
</evidence>
<reference evidence="4" key="2">
    <citation type="journal article" date="2019" name="Nat. Med.">
        <title>A library of human gut bacterial isolates paired with longitudinal multiomics data enables mechanistic microbiome research.</title>
        <authorList>
            <person name="Poyet M."/>
            <person name="Groussin M."/>
            <person name="Gibbons S.M."/>
            <person name="Avila-Pacheco J."/>
            <person name="Jiang X."/>
            <person name="Kearney S.M."/>
            <person name="Perrotta A.R."/>
            <person name="Berdy B."/>
            <person name="Zhao S."/>
            <person name="Lieberman T.D."/>
            <person name="Swanson P.K."/>
            <person name="Smith M."/>
            <person name="Roesemann S."/>
            <person name="Alexander J.E."/>
            <person name="Rich S.A."/>
            <person name="Livny J."/>
            <person name="Vlamakis H."/>
            <person name="Clish C."/>
            <person name="Bullock K."/>
            <person name="Deik A."/>
            <person name="Scott J."/>
            <person name="Pierce K.A."/>
            <person name="Xavier R.J."/>
            <person name="Alm E.J."/>
        </authorList>
    </citation>
    <scope>NUCLEOTIDE SEQUENCE</scope>
    <source>
        <strain evidence="4">BIOML-A12</strain>
    </source>
</reference>
<dbReference type="RefSeq" id="WP_008818645.1">
    <property type="nucleotide sequence ID" value="NZ_AP025565.1"/>
</dbReference>
<evidence type="ECO:0008006" key="6">
    <source>
        <dbReference type="Google" id="ProtNLM"/>
    </source>
</evidence>
<proteinExistence type="predicted"/>
<feature type="transmembrane region" description="Helical" evidence="1">
    <location>
        <begin position="30"/>
        <end position="48"/>
    </location>
</feature>